<dbReference type="InterPro" id="IPR014729">
    <property type="entry name" value="Rossmann-like_a/b/a_fold"/>
</dbReference>
<dbReference type="EMBL" id="CP002745">
    <property type="protein sequence ID" value="AEK60869.1"/>
    <property type="molecule type" value="Genomic_DNA"/>
</dbReference>
<dbReference type="AlphaFoldDB" id="G0AIT6"/>
<feature type="binding site" evidence="7">
    <location>
        <position position="127"/>
    </location>
    <ligand>
        <name>Zn(2+)</name>
        <dbReference type="ChEBI" id="CHEBI:29105"/>
    </ligand>
</feature>
<reference evidence="10 11" key="4">
    <citation type="journal article" date="2010" name="Environ. Microbiol.">
        <title>The bacterial genus Collimonas: mycophagy, weathering and other adaptive solutions to life in oligotrophic soil environments.</title>
        <authorList>
            <person name="Leveau J.H."/>
            <person name="Uroz S."/>
            <person name="de Boer W."/>
        </authorList>
    </citation>
    <scope>NUCLEOTIDE SEQUENCE [LARGE SCALE GENOMIC DNA]</scope>
    <source>
        <strain evidence="10 11">Ter331</strain>
    </source>
</reference>
<evidence type="ECO:0000256" key="8">
    <source>
        <dbReference type="RuleBase" id="RU363037"/>
    </source>
</evidence>
<feature type="binding site" evidence="7">
    <location>
        <position position="107"/>
    </location>
    <ligand>
        <name>Zn(2+)</name>
        <dbReference type="ChEBI" id="CHEBI:29105"/>
    </ligand>
</feature>
<evidence type="ECO:0000256" key="3">
    <source>
        <dbReference type="ARBA" id="ARBA00022741"/>
    </source>
</evidence>
<keyword evidence="1 7" id="KW-0436">Ligase</keyword>
<dbReference type="GO" id="GO:0004818">
    <property type="term" value="F:glutamate-tRNA ligase activity"/>
    <property type="evidence" value="ECO:0007669"/>
    <property type="project" value="TreeGrafter"/>
</dbReference>
<reference evidence="10 11" key="1">
    <citation type="journal article" date="2004" name="Environ. Microbiol.">
        <title>Phylogeny-function analysis of (meta)genomic libraries: screening for expression of ribosomal RNA genes by large-insert library fluorescent in situ hybridization (LIL-FISH).</title>
        <authorList>
            <person name="Leveau J.H."/>
            <person name="Gerards S."/>
            <person name="de Boer W."/>
            <person name="van Veen J.A."/>
        </authorList>
    </citation>
    <scope>NUCLEOTIDE SEQUENCE [LARGE SCALE GENOMIC DNA]</scope>
    <source>
        <strain evidence="10 11">Ter331</strain>
    </source>
</reference>
<dbReference type="PANTHER" id="PTHR43311:SF1">
    <property type="entry name" value="GLUTAMYL-Q TRNA(ASP) SYNTHETASE"/>
    <property type="match status" value="1"/>
</dbReference>
<feature type="binding site" evidence="7">
    <location>
        <position position="208"/>
    </location>
    <ligand>
        <name>L-glutamate</name>
        <dbReference type="ChEBI" id="CHEBI:29985"/>
    </ligand>
</feature>
<evidence type="ECO:0000256" key="6">
    <source>
        <dbReference type="ARBA" id="ARBA00023146"/>
    </source>
</evidence>
<name>G0AIT6_COLFT</name>
<dbReference type="GO" id="GO:0008270">
    <property type="term" value="F:zinc ion binding"/>
    <property type="evidence" value="ECO:0007669"/>
    <property type="project" value="UniProtKB-UniRule"/>
</dbReference>
<keyword evidence="2 7" id="KW-0479">Metal-binding</keyword>
<accession>G0AIT6</accession>
<dbReference type="InterPro" id="IPR020058">
    <property type="entry name" value="Glu/Gln-tRNA-synth_Ib_cat-dom"/>
</dbReference>
<dbReference type="eggNOG" id="COG0008">
    <property type="taxonomic scope" value="Bacteria"/>
</dbReference>
<feature type="binding site" evidence="7">
    <location>
        <position position="190"/>
    </location>
    <ligand>
        <name>L-glutamate</name>
        <dbReference type="ChEBI" id="CHEBI:29985"/>
    </ligand>
</feature>
<proteinExistence type="inferred from homology"/>
<reference evidence="10 11" key="2">
    <citation type="journal article" date="2006" name="J. Microbiol. Methods">
        <title>Genomic flank-sequencing of plasposon insertion sites for rapid identification of functional genes.</title>
        <authorList>
            <person name="Leveau J.H."/>
            <person name="Gerards S."/>
            <person name="Fritsche K."/>
            <person name="Zondag G."/>
            <person name="van Veen J.A."/>
        </authorList>
    </citation>
    <scope>NUCLEOTIDE SEQUENCE [LARGE SCALE GENOMIC DNA]</scope>
    <source>
        <strain evidence="10 11">Ter331</strain>
    </source>
</reference>
<dbReference type="NCBIfam" id="TIGR03838">
    <property type="entry name" value="queuosine_YadB"/>
    <property type="match status" value="1"/>
</dbReference>
<feature type="binding site" evidence="7">
    <location>
        <position position="105"/>
    </location>
    <ligand>
        <name>Zn(2+)</name>
        <dbReference type="ChEBI" id="CHEBI:29105"/>
    </ligand>
</feature>
<comment type="cofactor">
    <cofactor evidence="7">
        <name>Zn(2+)</name>
        <dbReference type="ChEBI" id="CHEBI:29105"/>
    </cofactor>
    <text evidence="7">Binds 1 zinc ion per subunit.</text>
</comment>
<dbReference type="GO" id="GO:0006400">
    <property type="term" value="P:tRNA modification"/>
    <property type="evidence" value="ECO:0007669"/>
    <property type="project" value="InterPro"/>
</dbReference>
<reference evidence="11" key="6">
    <citation type="submission" date="2011-05" db="EMBL/GenBank/DDBJ databases">
        <title>Complete sequence of Collimonas fungivorans Ter331.</title>
        <authorList>
            <person name="Leveau J.H."/>
        </authorList>
    </citation>
    <scope>NUCLEOTIDE SEQUENCE [LARGE SCALE GENOMIC DNA]</scope>
    <source>
        <strain evidence="11">Ter331</strain>
    </source>
</reference>
<dbReference type="GO" id="GO:0005829">
    <property type="term" value="C:cytosol"/>
    <property type="evidence" value="ECO:0007669"/>
    <property type="project" value="TreeGrafter"/>
</dbReference>
<feature type="binding site" evidence="7">
    <location>
        <begin position="15"/>
        <end position="19"/>
    </location>
    <ligand>
        <name>L-glutamate</name>
        <dbReference type="ChEBI" id="CHEBI:29985"/>
    </ligand>
</feature>
<sequence length="302" mass="32984">MNRSAMSNQASYIGRFAPSPTGPLHAGSLVAAMASYLDAKANRGRWLLRMEDVDEARTAAGAAESILADLDLLGMHWDGEVVFQSRRTALYEAAFDCLGRLAYPCGCTRREIVDSRICVAADGAAVYPGTCRTGLPVGKPARAYRLRVPDPGHVDELIIFDDRWLGRVQQHLAIEVGDFVLKRADGFWAYQLAVVVDDADQGVTHVVRGADLLDSTARQIYLQRQLKLATPQYLHVPVITNADGEKLSKQNGAQAIDLKQPLHALSKAAWFLGLDIGQVDSVAAFWPLATTAWANLETNRRG</sequence>
<keyword evidence="5 7" id="KW-0067">ATP-binding</keyword>
<evidence type="ECO:0000313" key="10">
    <source>
        <dbReference type="EMBL" id="AEK60869.1"/>
    </source>
</evidence>
<dbReference type="Gene3D" id="3.40.50.620">
    <property type="entry name" value="HUPs"/>
    <property type="match status" value="1"/>
</dbReference>
<dbReference type="EC" id="6.1.1.-" evidence="7"/>
<dbReference type="SUPFAM" id="SSF52374">
    <property type="entry name" value="Nucleotidylyl transferase"/>
    <property type="match status" value="1"/>
</dbReference>
<evidence type="ECO:0000256" key="7">
    <source>
        <dbReference type="HAMAP-Rule" id="MF_01428"/>
    </source>
</evidence>
<feature type="binding site" evidence="7">
    <location>
        <position position="51"/>
    </location>
    <ligand>
        <name>L-glutamate</name>
        <dbReference type="ChEBI" id="CHEBI:29985"/>
    </ligand>
</feature>
<dbReference type="PANTHER" id="PTHR43311">
    <property type="entry name" value="GLUTAMATE--TRNA LIGASE"/>
    <property type="match status" value="1"/>
</dbReference>
<dbReference type="InterPro" id="IPR000924">
    <property type="entry name" value="Glu/Gln-tRNA-synth"/>
</dbReference>
<keyword evidence="3 7" id="KW-0547">Nucleotide-binding</keyword>
<reference evidence="10 11" key="3">
    <citation type="journal article" date="2008" name="FEMS Microbiol. Ecol.">
        <title>Identification and characterization of genes underlying chitinolysis in Collimonas fungivorans Ter331.</title>
        <authorList>
            <person name="Fritsche K."/>
            <person name="de Boer W."/>
            <person name="Gerards S."/>
            <person name="van den Berg M."/>
            <person name="van Veen J.A."/>
            <person name="Leveau J.H."/>
        </authorList>
    </citation>
    <scope>NUCLEOTIDE SEQUENCE [LARGE SCALE GENOMIC DNA]</scope>
    <source>
        <strain evidence="10 11">Ter331</strain>
    </source>
</reference>
<dbReference type="InterPro" id="IPR049940">
    <property type="entry name" value="GluQ/Sye"/>
</dbReference>
<reference evidence="10 11" key="5">
    <citation type="journal article" date="2011" name="ISME J.">
        <title>Dual transcriptional profiling of a bacterial/fungal confrontation: Collimonas fungivorans versus Aspergillus niger.</title>
        <authorList>
            <person name="Mela F."/>
            <person name="Fritsche K."/>
            <person name="de Boer W."/>
            <person name="van Veen J.A."/>
            <person name="de Graaff L.H."/>
            <person name="van den Berg M."/>
            <person name="Leveau J.H."/>
        </authorList>
    </citation>
    <scope>NUCLEOTIDE SEQUENCE [LARGE SCALE GENOMIC DNA]</scope>
    <source>
        <strain evidence="10 11">Ter331</strain>
    </source>
</reference>
<dbReference type="KEGG" id="cfu:CFU_1037"/>
<dbReference type="NCBIfam" id="NF004313">
    <property type="entry name" value="PRK05710.1-2"/>
    <property type="match status" value="1"/>
</dbReference>
<comment type="function">
    <text evidence="7">Catalyzes the tRNA-independent activation of glutamate in presence of ATP and the subsequent transfer of glutamate onto a tRNA(Asp). Glutamate is transferred on the 2-amino-5-(4,5-dihydroxy-2-cyclopenten-1-yl) moiety of the queuosine in the wobble position of the QUC anticodon.</text>
</comment>
<comment type="similarity">
    <text evidence="7">Belongs to the class-I aminoacyl-tRNA synthetase family. GluQ subfamily.</text>
</comment>
<dbReference type="PRINTS" id="PR00987">
    <property type="entry name" value="TRNASYNTHGLU"/>
</dbReference>
<feature type="binding site" evidence="7">
    <location>
        <position position="249"/>
    </location>
    <ligand>
        <name>ATP</name>
        <dbReference type="ChEBI" id="CHEBI:30616"/>
    </ligand>
</feature>
<evidence type="ECO:0000256" key="1">
    <source>
        <dbReference type="ARBA" id="ARBA00022598"/>
    </source>
</evidence>
<evidence type="ECO:0000256" key="5">
    <source>
        <dbReference type="ARBA" id="ARBA00022840"/>
    </source>
</evidence>
<keyword evidence="6 7" id="KW-0030">Aminoacyl-tRNA synthetase</keyword>
<dbReference type="Proteomes" id="UP000008392">
    <property type="component" value="Chromosome"/>
</dbReference>
<evidence type="ECO:0000256" key="2">
    <source>
        <dbReference type="ARBA" id="ARBA00022723"/>
    </source>
</evidence>
<evidence type="ECO:0000313" key="11">
    <source>
        <dbReference type="Proteomes" id="UP000008392"/>
    </source>
</evidence>
<dbReference type="GO" id="GO:0006424">
    <property type="term" value="P:glutamyl-tRNA aminoacylation"/>
    <property type="evidence" value="ECO:0007669"/>
    <property type="project" value="InterPro"/>
</dbReference>
<dbReference type="InterPro" id="IPR022380">
    <property type="entry name" value="Glu-Q_tRNA(Asp)_Synthase"/>
</dbReference>
<keyword evidence="4 7" id="KW-0862">Zinc</keyword>
<dbReference type="NCBIfam" id="NF004314">
    <property type="entry name" value="PRK05710.1-3"/>
    <property type="match status" value="1"/>
</dbReference>
<keyword evidence="8" id="KW-0648">Protein biosynthesis</keyword>
<evidence type="ECO:0000259" key="9">
    <source>
        <dbReference type="Pfam" id="PF00749"/>
    </source>
</evidence>
<evidence type="ECO:0000256" key="4">
    <source>
        <dbReference type="ARBA" id="ARBA00022833"/>
    </source>
</evidence>
<feature type="short sequence motif" description="'KMSKS' region" evidence="7">
    <location>
        <begin position="246"/>
        <end position="250"/>
    </location>
</feature>
<dbReference type="STRING" id="1005048.CFU_1037"/>
<feature type="short sequence motif" description="'HIGH' region" evidence="7">
    <location>
        <begin position="18"/>
        <end position="28"/>
    </location>
</feature>
<dbReference type="Pfam" id="PF00749">
    <property type="entry name" value="tRNA-synt_1c"/>
    <property type="match status" value="1"/>
</dbReference>
<organism evidence="10 11">
    <name type="scientific">Collimonas fungivorans (strain Ter331)</name>
    <dbReference type="NCBI Taxonomy" id="1005048"/>
    <lineage>
        <taxon>Bacteria</taxon>
        <taxon>Pseudomonadati</taxon>
        <taxon>Pseudomonadota</taxon>
        <taxon>Betaproteobacteria</taxon>
        <taxon>Burkholderiales</taxon>
        <taxon>Oxalobacteraceae</taxon>
        <taxon>Collimonas</taxon>
    </lineage>
</organism>
<dbReference type="GO" id="GO:0005524">
    <property type="term" value="F:ATP binding"/>
    <property type="evidence" value="ECO:0007669"/>
    <property type="project" value="UniProtKB-KW"/>
</dbReference>
<protein>
    <recommendedName>
        <fullName evidence="7">Glutamyl-Q tRNA(Asp) synthetase</fullName>
        <shortName evidence="7">Glu-Q-RSs</shortName>
        <ecNumber evidence="7">6.1.1.-</ecNumber>
    </recommendedName>
</protein>
<keyword evidence="11" id="KW-1185">Reference proteome</keyword>
<dbReference type="HOGENOM" id="CLU_015768_0_1_4"/>
<feature type="domain" description="Glutamyl/glutaminyl-tRNA synthetase class Ib catalytic" evidence="9">
    <location>
        <begin position="15"/>
        <end position="258"/>
    </location>
</feature>
<feature type="binding site" evidence="7">
    <location>
        <position position="131"/>
    </location>
    <ligand>
        <name>Zn(2+)</name>
        <dbReference type="ChEBI" id="CHEBI:29105"/>
    </ligand>
</feature>
<dbReference type="HAMAP" id="MF_01428">
    <property type="entry name" value="Glu_Q_tRNA_synth"/>
    <property type="match status" value="1"/>
</dbReference>
<gene>
    <name evidence="7" type="primary">gluQ</name>
    <name evidence="10" type="ordered locus">CFU_1037</name>
</gene>